<evidence type="ECO:0000313" key="3">
    <source>
        <dbReference type="Proteomes" id="UP001165083"/>
    </source>
</evidence>
<comment type="caution">
    <text evidence="2">The sequence shown here is derived from an EMBL/GenBank/DDBJ whole genome shotgun (WGS) entry which is preliminary data.</text>
</comment>
<feature type="compositionally biased region" description="Polar residues" evidence="1">
    <location>
        <begin position="59"/>
        <end position="69"/>
    </location>
</feature>
<evidence type="ECO:0000256" key="1">
    <source>
        <dbReference type="SAM" id="MobiDB-lite"/>
    </source>
</evidence>
<sequence>MTSLQDSDVSSRDGKPPSFSSSSPDGNRKTISKPSPPPHPTSHHLDHYVTCQGPISLLSPRTSPRTSAAWQMESAAMDHRQAVSLLPLLLDWPPQPIPTPIPSTSTPLKVSADDRIEPPRRQRA</sequence>
<reference evidence="2" key="1">
    <citation type="submission" date="2023-04" db="EMBL/GenBank/DDBJ databases">
        <title>Phytophthora lilii NBRC 32176.</title>
        <authorList>
            <person name="Ichikawa N."/>
            <person name="Sato H."/>
            <person name="Tonouchi N."/>
        </authorList>
    </citation>
    <scope>NUCLEOTIDE SEQUENCE</scope>
    <source>
        <strain evidence="2">NBRC 32176</strain>
    </source>
</reference>
<protein>
    <submittedName>
        <fullName evidence="2">Unnamed protein product</fullName>
    </submittedName>
</protein>
<evidence type="ECO:0000313" key="2">
    <source>
        <dbReference type="EMBL" id="GMF13076.1"/>
    </source>
</evidence>
<dbReference type="AlphaFoldDB" id="A0A9W6TGY1"/>
<keyword evidence="3" id="KW-1185">Reference proteome</keyword>
<name>A0A9W6TGY1_9STRA</name>
<proteinExistence type="predicted"/>
<feature type="region of interest" description="Disordered" evidence="1">
    <location>
        <begin position="1"/>
        <end position="47"/>
    </location>
</feature>
<feature type="compositionally biased region" description="Basic and acidic residues" evidence="1">
    <location>
        <begin position="111"/>
        <end position="124"/>
    </location>
</feature>
<dbReference type="Proteomes" id="UP001165083">
    <property type="component" value="Unassembled WGS sequence"/>
</dbReference>
<gene>
    <name evidence="2" type="ORF">Plil01_000359100</name>
</gene>
<dbReference type="EMBL" id="BSXW01000142">
    <property type="protein sequence ID" value="GMF13076.1"/>
    <property type="molecule type" value="Genomic_DNA"/>
</dbReference>
<accession>A0A9W6TGY1</accession>
<organism evidence="2 3">
    <name type="scientific">Phytophthora lilii</name>
    <dbReference type="NCBI Taxonomy" id="2077276"/>
    <lineage>
        <taxon>Eukaryota</taxon>
        <taxon>Sar</taxon>
        <taxon>Stramenopiles</taxon>
        <taxon>Oomycota</taxon>
        <taxon>Peronosporomycetes</taxon>
        <taxon>Peronosporales</taxon>
        <taxon>Peronosporaceae</taxon>
        <taxon>Phytophthora</taxon>
    </lineage>
</organism>
<feature type="region of interest" description="Disordered" evidence="1">
    <location>
        <begin position="94"/>
        <end position="124"/>
    </location>
</feature>
<feature type="region of interest" description="Disordered" evidence="1">
    <location>
        <begin position="54"/>
        <end position="73"/>
    </location>
</feature>